<dbReference type="Gene3D" id="3.30.70.580">
    <property type="entry name" value="Pseudouridine synthase I, catalytic domain, N-terminal subdomain"/>
    <property type="match status" value="1"/>
</dbReference>
<dbReference type="SUPFAM" id="SSF55174">
    <property type="entry name" value="Alpha-L RNA-binding motif"/>
    <property type="match status" value="1"/>
</dbReference>
<dbReference type="EC" id="5.4.99.-" evidence="6"/>
<dbReference type="SUPFAM" id="SSF55120">
    <property type="entry name" value="Pseudouridine synthase"/>
    <property type="match status" value="1"/>
</dbReference>
<accession>A0A7X0AT14</accession>
<sequence length="505" mass="54562">MSDTKSPEKSGERIAKRLARAGLCSRRDAERWIADGRVAVNGQVLTSPGVNVQPGDRIVVDGQVLPEQEPTRVWRYHKPAGLVTSARDELARATVFDRLPEGMPRVISIGRLDLNTEGLLLLTNDGELARHLELPSTAWPRRYRVRVHGTPDTAKLAKLAEGIFVDGIEYGPIEAVLDREKGSNAWLTMTLREGKNREIRKVLEHLGLTVNRLIRVSYGPFQLGKLERGEVEEVPRRVLRDQLPQFFPKENTQDRKEARARNAEKAAEMPALRFDKAPKAKPPAARAAAEKAPAKATPRPRREETTEAPRAARVATRTSTVRSSVAHPSATRPSAQADATVRAKRPPQAPGNKPTGDSAADKARALALALDRALDGTPDDDADGAPSRRPRKGAVKPAAKTAPSLGERVESRGPQKRDGAKREGAQRDAPTRDAPKREDGKRPSARREDAKAAPARKAAPTEKAPRAGKTAPGGKPTRTAPKATGKGGPRKGAPSQGVPSKGGRG</sequence>
<organism evidence="9 10">
    <name type="scientific">Nitrospirillum iridis</name>
    <dbReference type="NCBI Taxonomy" id="765888"/>
    <lineage>
        <taxon>Bacteria</taxon>
        <taxon>Pseudomonadati</taxon>
        <taxon>Pseudomonadota</taxon>
        <taxon>Alphaproteobacteria</taxon>
        <taxon>Rhodospirillales</taxon>
        <taxon>Azospirillaceae</taxon>
        <taxon>Nitrospirillum</taxon>
    </lineage>
</organism>
<dbReference type="InterPro" id="IPR020094">
    <property type="entry name" value="TruA/RsuA/RluB/E/F_N"/>
</dbReference>
<comment type="caution">
    <text evidence="9">The sequence shown here is derived from an EMBL/GenBank/DDBJ whole genome shotgun (WGS) entry which is preliminary data.</text>
</comment>
<protein>
    <recommendedName>
        <fullName evidence="6">Pseudouridine synthase</fullName>
        <ecNumber evidence="6">5.4.99.-</ecNumber>
    </recommendedName>
</protein>
<dbReference type="GO" id="GO:0120159">
    <property type="term" value="F:rRNA pseudouridine synthase activity"/>
    <property type="evidence" value="ECO:0007669"/>
    <property type="project" value="UniProtKB-ARBA"/>
</dbReference>
<dbReference type="Gene3D" id="3.10.290.10">
    <property type="entry name" value="RNA-binding S4 domain"/>
    <property type="match status" value="1"/>
</dbReference>
<name>A0A7X0AT14_9PROT</name>
<keyword evidence="10" id="KW-1185">Reference proteome</keyword>
<feature type="compositionally biased region" description="Basic and acidic residues" evidence="7">
    <location>
        <begin position="251"/>
        <end position="278"/>
    </location>
</feature>
<dbReference type="Gene3D" id="3.30.70.1560">
    <property type="entry name" value="Alpha-L RNA-binding motif"/>
    <property type="match status" value="1"/>
</dbReference>
<gene>
    <name evidence="9" type="ORF">FHS74_000095</name>
</gene>
<keyword evidence="3 5" id="KW-0694">RNA-binding</keyword>
<dbReference type="InterPro" id="IPR020103">
    <property type="entry name" value="PsdUridine_synth_cat_dom_sf"/>
</dbReference>
<evidence type="ECO:0000313" key="9">
    <source>
        <dbReference type="EMBL" id="MBB6249562.1"/>
    </source>
</evidence>
<feature type="domain" description="RNA-binding S4" evidence="8">
    <location>
        <begin position="12"/>
        <end position="69"/>
    </location>
</feature>
<dbReference type="CDD" id="cd00165">
    <property type="entry name" value="S4"/>
    <property type="match status" value="1"/>
</dbReference>
<evidence type="ECO:0000256" key="7">
    <source>
        <dbReference type="SAM" id="MobiDB-lite"/>
    </source>
</evidence>
<feature type="compositionally biased region" description="Basic and acidic residues" evidence="7">
    <location>
        <begin position="407"/>
        <end position="451"/>
    </location>
</feature>
<dbReference type="InterPro" id="IPR042092">
    <property type="entry name" value="PsdUridine_s_RsuA/RluB/E/F_cat"/>
</dbReference>
<evidence type="ECO:0000256" key="3">
    <source>
        <dbReference type="ARBA" id="ARBA00022884"/>
    </source>
</evidence>
<evidence type="ECO:0000256" key="5">
    <source>
        <dbReference type="PROSITE-ProRule" id="PRU00182"/>
    </source>
</evidence>
<dbReference type="InterPro" id="IPR036986">
    <property type="entry name" value="S4_RNA-bd_sf"/>
</dbReference>
<dbReference type="GO" id="GO:0000455">
    <property type="term" value="P:enzyme-directed rRNA pseudouridine synthesis"/>
    <property type="evidence" value="ECO:0007669"/>
    <property type="project" value="UniProtKB-ARBA"/>
</dbReference>
<dbReference type="PANTHER" id="PTHR47683:SF3">
    <property type="entry name" value="RIBOSOMAL LARGE SUBUNIT PSEUDOURIDINE SYNTHASE B"/>
    <property type="match status" value="1"/>
</dbReference>
<dbReference type="InterPro" id="IPR018496">
    <property type="entry name" value="PsdUridine_synth_RsuA/RluB_CS"/>
</dbReference>
<evidence type="ECO:0000256" key="4">
    <source>
        <dbReference type="ARBA" id="ARBA00023235"/>
    </source>
</evidence>
<dbReference type="InterPro" id="IPR050343">
    <property type="entry name" value="RsuA_PseudoU_synthase"/>
</dbReference>
<keyword evidence="4 6" id="KW-0413">Isomerase</keyword>
<reference evidence="9 10" key="1">
    <citation type="submission" date="2020-08" db="EMBL/GenBank/DDBJ databases">
        <title>Genomic Encyclopedia of Type Strains, Phase IV (KMG-IV): sequencing the most valuable type-strain genomes for metagenomic binning, comparative biology and taxonomic classification.</title>
        <authorList>
            <person name="Goeker M."/>
        </authorList>
    </citation>
    <scope>NUCLEOTIDE SEQUENCE [LARGE SCALE GENOMIC DNA]</scope>
    <source>
        <strain evidence="9 10">DSM 22198</strain>
    </source>
</reference>
<dbReference type="EMBL" id="JACIIZ010000001">
    <property type="protein sequence ID" value="MBB6249562.1"/>
    <property type="molecule type" value="Genomic_DNA"/>
</dbReference>
<dbReference type="PANTHER" id="PTHR47683">
    <property type="entry name" value="PSEUDOURIDINE SYNTHASE FAMILY PROTEIN-RELATED"/>
    <property type="match status" value="1"/>
</dbReference>
<dbReference type="InterPro" id="IPR006145">
    <property type="entry name" value="PsdUridine_synth_RsuA/RluA"/>
</dbReference>
<evidence type="ECO:0000256" key="1">
    <source>
        <dbReference type="ARBA" id="ARBA00000073"/>
    </source>
</evidence>
<evidence type="ECO:0000259" key="8">
    <source>
        <dbReference type="SMART" id="SM00363"/>
    </source>
</evidence>
<dbReference type="Pfam" id="PF00849">
    <property type="entry name" value="PseudoU_synth_2"/>
    <property type="match status" value="1"/>
</dbReference>
<dbReference type="AlphaFoldDB" id="A0A7X0AT14"/>
<feature type="region of interest" description="Disordered" evidence="7">
    <location>
        <begin position="243"/>
        <end position="505"/>
    </location>
</feature>
<comment type="catalytic activity">
    <reaction evidence="1">
        <text>a uridine in RNA = a pseudouridine in RNA</text>
        <dbReference type="Rhea" id="RHEA:48348"/>
        <dbReference type="Rhea" id="RHEA-COMP:12068"/>
        <dbReference type="Rhea" id="RHEA-COMP:12069"/>
        <dbReference type="ChEBI" id="CHEBI:65314"/>
        <dbReference type="ChEBI" id="CHEBI:65315"/>
    </reaction>
</comment>
<dbReference type="InterPro" id="IPR002942">
    <property type="entry name" value="S4_RNA-bd"/>
</dbReference>
<dbReference type="GO" id="GO:0003723">
    <property type="term" value="F:RNA binding"/>
    <property type="evidence" value="ECO:0007669"/>
    <property type="project" value="UniProtKB-KW"/>
</dbReference>
<dbReference type="FunFam" id="3.10.290.10:FF:000003">
    <property type="entry name" value="Pseudouridine synthase"/>
    <property type="match status" value="1"/>
</dbReference>
<dbReference type="NCBIfam" id="TIGR00093">
    <property type="entry name" value="pseudouridine synthase"/>
    <property type="match status" value="1"/>
</dbReference>
<proteinExistence type="inferred from homology"/>
<dbReference type="RefSeq" id="WP_184796416.1">
    <property type="nucleotide sequence ID" value="NZ_JACIIZ010000001.1"/>
</dbReference>
<dbReference type="Proteomes" id="UP000539175">
    <property type="component" value="Unassembled WGS sequence"/>
</dbReference>
<evidence type="ECO:0000256" key="6">
    <source>
        <dbReference type="RuleBase" id="RU003887"/>
    </source>
</evidence>
<dbReference type="SMART" id="SM00363">
    <property type="entry name" value="S4"/>
    <property type="match status" value="1"/>
</dbReference>
<feature type="compositionally biased region" description="Low complexity" evidence="7">
    <location>
        <begin position="308"/>
        <end position="326"/>
    </location>
</feature>
<evidence type="ECO:0000256" key="2">
    <source>
        <dbReference type="ARBA" id="ARBA00008348"/>
    </source>
</evidence>
<comment type="similarity">
    <text evidence="2 6">Belongs to the pseudouridine synthase RsuA family.</text>
</comment>
<dbReference type="Pfam" id="PF01479">
    <property type="entry name" value="S4"/>
    <property type="match status" value="1"/>
</dbReference>
<dbReference type="InterPro" id="IPR000748">
    <property type="entry name" value="PsdUridine_synth_RsuA/RluB/E/F"/>
</dbReference>
<dbReference type="PROSITE" id="PS50889">
    <property type="entry name" value="S4"/>
    <property type="match status" value="1"/>
</dbReference>
<evidence type="ECO:0000313" key="10">
    <source>
        <dbReference type="Proteomes" id="UP000539175"/>
    </source>
</evidence>
<dbReference type="PROSITE" id="PS01149">
    <property type="entry name" value="PSI_RSU"/>
    <property type="match status" value="1"/>
</dbReference>